<accession>A0A803PHD4</accession>
<sequence length="123" mass="13698">MRLKRVSTRVELEEVMANNGNNGGVVEDQNPKTLKLPLKPPSPLKPPAIAITTRTPPLSHHHCNHYTITRRASRVGEFDGGDALVTGFDIGDALVWGFSAISPLRGFERWWSFEGVRPTMELH</sequence>
<dbReference type="EMBL" id="UZAU01000358">
    <property type="status" value="NOT_ANNOTATED_CDS"/>
    <property type="molecule type" value="Genomic_DNA"/>
</dbReference>
<reference evidence="2" key="1">
    <citation type="submission" date="2018-11" db="EMBL/GenBank/DDBJ databases">
        <authorList>
            <person name="Grassa J C."/>
        </authorList>
    </citation>
    <scope>NUCLEOTIDE SEQUENCE [LARGE SCALE GENOMIC DNA]</scope>
</reference>
<organism evidence="2 3">
    <name type="scientific">Cannabis sativa</name>
    <name type="common">Hemp</name>
    <name type="synonym">Marijuana</name>
    <dbReference type="NCBI Taxonomy" id="3483"/>
    <lineage>
        <taxon>Eukaryota</taxon>
        <taxon>Viridiplantae</taxon>
        <taxon>Streptophyta</taxon>
        <taxon>Embryophyta</taxon>
        <taxon>Tracheophyta</taxon>
        <taxon>Spermatophyta</taxon>
        <taxon>Magnoliopsida</taxon>
        <taxon>eudicotyledons</taxon>
        <taxon>Gunneridae</taxon>
        <taxon>Pentapetalae</taxon>
        <taxon>rosids</taxon>
        <taxon>fabids</taxon>
        <taxon>Rosales</taxon>
        <taxon>Cannabaceae</taxon>
        <taxon>Cannabis</taxon>
    </lineage>
</organism>
<dbReference type="Proteomes" id="UP000596661">
    <property type="component" value="Chromosome 4"/>
</dbReference>
<protein>
    <submittedName>
        <fullName evidence="2">Uncharacterized protein</fullName>
    </submittedName>
</protein>
<feature type="region of interest" description="Disordered" evidence="1">
    <location>
        <begin position="19"/>
        <end position="48"/>
    </location>
</feature>
<dbReference type="AlphaFoldDB" id="A0A803PHD4"/>
<evidence type="ECO:0000256" key="1">
    <source>
        <dbReference type="SAM" id="MobiDB-lite"/>
    </source>
</evidence>
<keyword evidence="3" id="KW-1185">Reference proteome</keyword>
<reference evidence="2" key="2">
    <citation type="submission" date="2021-03" db="UniProtKB">
        <authorList>
            <consortium name="EnsemblPlants"/>
        </authorList>
    </citation>
    <scope>IDENTIFICATION</scope>
</reference>
<dbReference type="Gramene" id="evm.model.04.421">
    <property type="protein sequence ID" value="cds.evm.model.04.421"/>
    <property type="gene ID" value="evm.TU.04.421"/>
</dbReference>
<name>A0A803PHD4_CANSA</name>
<evidence type="ECO:0000313" key="3">
    <source>
        <dbReference type="Proteomes" id="UP000596661"/>
    </source>
</evidence>
<evidence type="ECO:0000313" key="2">
    <source>
        <dbReference type="EnsemblPlants" id="cds.evm.model.04.421"/>
    </source>
</evidence>
<dbReference type="EnsemblPlants" id="evm.model.04.421">
    <property type="protein sequence ID" value="cds.evm.model.04.421"/>
    <property type="gene ID" value="evm.TU.04.421"/>
</dbReference>
<proteinExistence type="predicted"/>